<dbReference type="AlphaFoldDB" id="Q74NH6"/>
<proteinExistence type="predicted"/>
<dbReference type="EMBL" id="AE017199">
    <property type="protein sequence ID" value="AAR39137.1"/>
    <property type="molecule type" value="Genomic_DNA"/>
</dbReference>
<dbReference type="EnsemblBacteria" id="AAR39137">
    <property type="protein sequence ID" value="AAR39137"/>
    <property type="gene ID" value="NEQ290"/>
</dbReference>
<dbReference type="KEGG" id="neq:NEQ290"/>
<keyword evidence="1" id="KW-0472">Membrane</keyword>
<dbReference type="HOGENOM" id="CLU_2271106_0_0_2"/>
<feature type="transmembrane region" description="Helical" evidence="1">
    <location>
        <begin position="7"/>
        <end position="25"/>
    </location>
</feature>
<keyword evidence="3" id="KW-1185">Reference proteome</keyword>
<dbReference type="BioCyc" id="NEQU228908:GJB6-309-MONOMER"/>
<dbReference type="Proteomes" id="UP000000578">
    <property type="component" value="Chromosome"/>
</dbReference>
<gene>
    <name evidence="2" type="ordered locus">NEQ290</name>
</gene>
<keyword evidence="1" id="KW-1133">Transmembrane helix</keyword>
<sequence length="102" mass="11526">MMKVYLKMDPLIMAGIALIIAWLILQWSEPLIKYLLLLILFVLVYDFIVNGDTSTAAFLTSFISKTVNKAVVILQNLSKTNSTEIINNLTNTTPILLLIRKK</sequence>
<keyword evidence="1" id="KW-0812">Transmembrane</keyword>
<evidence type="ECO:0000313" key="2">
    <source>
        <dbReference type="EMBL" id="AAR39137.1"/>
    </source>
</evidence>
<protein>
    <submittedName>
        <fullName evidence="2">NEQ290</fullName>
    </submittedName>
</protein>
<organism evidence="2 3">
    <name type="scientific">Nanoarchaeum equitans (strain Kin4-M)</name>
    <dbReference type="NCBI Taxonomy" id="228908"/>
    <lineage>
        <taxon>Archaea</taxon>
        <taxon>Nanobdellota</taxon>
        <taxon>Candidatus Nanoarchaeia</taxon>
        <taxon>Nanoarchaeales</taxon>
        <taxon>Nanoarchaeaceae</taxon>
        <taxon>Nanoarchaeum</taxon>
    </lineage>
</organism>
<accession>Q74NH6</accession>
<name>Q74NH6_NANEQ</name>
<reference evidence="2 3" key="1">
    <citation type="journal article" date="2003" name="Proc. Natl. Acad. Sci. U.S.A.">
        <title>The genome of Nanoarchaeum equitans: insights into early archaeal evolution and derived parasitism.</title>
        <authorList>
            <person name="Waters E."/>
            <person name="Hohn M.J."/>
            <person name="Ahel I."/>
            <person name="Graham D.E."/>
            <person name="Adams M.D."/>
            <person name="Barnstead M."/>
            <person name="Beeson K.Y."/>
            <person name="Bibbs L."/>
            <person name="Bolanos R."/>
            <person name="Keller M."/>
            <person name="Kretz K."/>
            <person name="Lin X."/>
            <person name="Mathur E."/>
            <person name="Ni J."/>
            <person name="Podar M."/>
            <person name="Richardson T."/>
            <person name="Sutton G.G."/>
            <person name="Simon M."/>
            <person name="Soll D."/>
            <person name="Stetter K.O."/>
            <person name="Short J.M."/>
            <person name="Noordewier M."/>
        </authorList>
    </citation>
    <scope>NUCLEOTIDE SEQUENCE [LARGE SCALE GENOMIC DNA]</scope>
    <source>
        <strain evidence="2 3">Kin4-M</strain>
    </source>
</reference>
<evidence type="ECO:0000313" key="3">
    <source>
        <dbReference type="Proteomes" id="UP000000578"/>
    </source>
</evidence>
<evidence type="ECO:0000256" key="1">
    <source>
        <dbReference type="SAM" id="Phobius"/>
    </source>
</evidence>
<feature type="transmembrane region" description="Helical" evidence="1">
    <location>
        <begin position="31"/>
        <end position="49"/>
    </location>
</feature>